<organism evidence="1 2">
    <name type="scientific">Sulfitobacter undariae</name>
    <dbReference type="NCBI Taxonomy" id="1563671"/>
    <lineage>
        <taxon>Bacteria</taxon>
        <taxon>Pseudomonadati</taxon>
        <taxon>Pseudomonadota</taxon>
        <taxon>Alphaproteobacteria</taxon>
        <taxon>Rhodobacterales</taxon>
        <taxon>Roseobacteraceae</taxon>
        <taxon>Sulfitobacter</taxon>
    </lineage>
</organism>
<protein>
    <submittedName>
        <fullName evidence="1">Uncharacterized protein</fullName>
    </submittedName>
</protein>
<keyword evidence="2" id="KW-1185">Reference proteome</keyword>
<proteinExistence type="predicted"/>
<dbReference type="EMBL" id="JACIEI010000033">
    <property type="protein sequence ID" value="MBB3996146.1"/>
    <property type="molecule type" value="Genomic_DNA"/>
</dbReference>
<evidence type="ECO:0000313" key="1">
    <source>
        <dbReference type="EMBL" id="MBB3996146.1"/>
    </source>
</evidence>
<reference evidence="1 2" key="1">
    <citation type="submission" date="2020-08" db="EMBL/GenBank/DDBJ databases">
        <title>Genomic Encyclopedia of Type Strains, Phase IV (KMG-IV): sequencing the most valuable type-strain genomes for metagenomic binning, comparative biology and taxonomic classification.</title>
        <authorList>
            <person name="Goeker M."/>
        </authorList>
    </citation>
    <scope>NUCLEOTIDE SEQUENCE [LARGE SCALE GENOMIC DNA]</scope>
    <source>
        <strain evidence="1 2">DSM 102234</strain>
    </source>
</reference>
<gene>
    <name evidence="1" type="ORF">GGR95_003814</name>
</gene>
<sequence length="33" mass="3754">MGARNTKPSPISNLKFWMQLSHKLEIALDVAEK</sequence>
<accession>A0A7W6E9Z4</accession>
<name>A0A7W6E9Z4_9RHOB</name>
<evidence type="ECO:0000313" key="2">
    <source>
        <dbReference type="Proteomes" id="UP000530268"/>
    </source>
</evidence>
<dbReference type="Proteomes" id="UP000530268">
    <property type="component" value="Unassembled WGS sequence"/>
</dbReference>
<dbReference type="AlphaFoldDB" id="A0A7W6E9Z4"/>
<comment type="caution">
    <text evidence="1">The sequence shown here is derived from an EMBL/GenBank/DDBJ whole genome shotgun (WGS) entry which is preliminary data.</text>
</comment>